<proteinExistence type="predicted"/>
<dbReference type="EMBL" id="HBIJ01017396">
    <property type="protein sequence ID" value="CAE0370792.1"/>
    <property type="molecule type" value="Transcribed_RNA"/>
</dbReference>
<evidence type="ECO:0000313" key="2">
    <source>
        <dbReference type="EMBL" id="CAE0370792.1"/>
    </source>
</evidence>
<dbReference type="PANTHER" id="PTHR21494">
    <property type="entry name" value="ACTIVATING SIGNAL COINTEGRATOR 1 COMPLEX SUBUNIT 2 ASC-1 COMPLEX SUBUNIT P100"/>
    <property type="match status" value="1"/>
</dbReference>
<feature type="compositionally biased region" description="Polar residues" evidence="1">
    <location>
        <begin position="443"/>
        <end position="461"/>
    </location>
</feature>
<evidence type="ECO:0000256" key="1">
    <source>
        <dbReference type="SAM" id="MobiDB-lite"/>
    </source>
</evidence>
<feature type="region of interest" description="Disordered" evidence="1">
    <location>
        <begin position="400"/>
        <end position="495"/>
    </location>
</feature>
<sequence>MEVNLSPFLPSDNEVDDVRGTDAALASLLRLDSSRFRREIGSNKKVRIFLDSYLATRLRPYDEISKRRNRTLASIDRRCLSILARCAKEGVGLDASRALAAAGIFGMSNPSVVATICQAVKSDEWLRCVEASVDAIEKAIKAKDGLIFCRDAALSLAAVLESWEDHALTNTDWSRVLTALEHLEPKDFCRLALVIPQASLVDWLARSGPSGKATELIYDPAKFLARIDSDDTVLLDYARTLLNDMSSKDDVQAAKSATPLPEKSEESIDLLAERVATIKAVLGNDAPYGEGYLAACLAVSDLDAETVITRLLENNPPSQVRHLDQRLENVVSRDQQREQPADKVFLRQQKRRVAALEAQREEEVRLRELYNDDYDDRYDQDEVGKPLEFDQDAIRKLNASRRADEDESKFWQDQRNTNHEARRSLAPAAQVEDPEKIDPPSTIEPTISHSKRGTNNVTQTAIRRKRAEKNKSAVGNHNRRERAARKSGPLFSVTS</sequence>
<organism evidence="2">
    <name type="scientific">Aureoumbra lagunensis</name>
    <dbReference type="NCBI Taxonomy" id="44058"/>
    <lineage>
        <taxon>Eukaryota</taxon>
        <taxon>Sar</taxon>
        <taxon>Stramenopiles</taxon>
        <taxon>Ochrophyta</taxon>
        <taxon>Pelagophyceae</taxon>
        <taxon>Pelagomonadales</taxon>
        <taxon>Aureoumbra</taxon>
    </lineage>
</organism>
<reference evidence="2" key="1">
    <citation type="submission" date="2021-01" db="EMBL/GenBank/DDBJ databases">
        <authorList>
            <person name="Corre E."/>
            <person name="Pelletier E."/>
            <person name="Niang G."/>
            <person name="Scheremetjew M."/>
            <person name="Finn R."/>
            <person name="Kale V."/>
            <person name="Holt S."/>
            <person name="Cochrane G."/>
            <person name="Meng A."/>
            <person name="Brown T."/>
            <person name="Cohen L."/>
        </authorList>
    </citation>
    <scope>NUCLEOTIDE SEQUENCE</scope>
    <source>
        <strain evidence="2">CCMP1510</strain>
    </source>
</reference>
<dbReference type="InterPro" id="IPR052586">
    <property type="entry name" value="ASCC2"/>
</dbReference>
<accession>A0A7S3K2P4</accession>
<gene>
    <name evidence="2" type="ORF">ALAG00032_LOCUS11571</name>
</gene>
<dbReference type="Gene3D" id="1.10.8.10">
    <property type="entry name" value="DNA helicase RuvA subunit, C-terminal domain"/>
    <property type="match status" value="1"/>
</dbReference>
<feature type="compositionally biased region" description="Basic and acidic residues" evidence="1">
    <location>
        <begin position="400"/>
        <end position="423"/>
    </location>
</feature>
<dbReference type="GO" id="GO:0043130">
    <property type="term" value="F:ubiquitin binding"/>
    <property type="evidence" value="ECO:0007669"/>
    <property type="project" value="TreeGrafter"/>
</dbReference>
<dbReference type="AlphaFoldDB" id="A0A7S3K2P4"/>
<dbReference type="PANTHER" id="PTHR21494:SF0">
    <property type="entry name" value="ACTIVATING SIGNAL COINTEGRATOR 1 COMPLEX SUBUNIT 2"/>
    <property type="match status" value="1"/>
</dbReference>
<protein>
    <recommendedName>
        <fullName evidence="3">CUE domain-containing protein</fullName>
    </recommendedName>
</protein>
<evidence type="ECO:0008006" key="3">
    <source>
        <dbReference type="Google" id="ProtNLM"/>
    </source>
</evidence>
<name>A0A7S3K2P4_9STRA</name>